<name>A0ABS7EHU6_9GAMM</name>
<dbReference type="PANTHER" id="PTHR43667:SF2">
    <property type="entry name" value="FATTY ACID C-METHYL TRANSFERASE"/>
    <property type="match status" value="1"/>
</dbReference>
<evidence type="ECO:0000256" key="2">
    <source>
        <dbReference type="ARBA" id="ARBA00022603"/>
    </source>
</evidence>
<dbReference type="InterPro" id="IPR003333">
    <property type="entry name" value="CMAS"/>
</dbReference>
<evidence type="ECO:0000256" key="5">
    <source>
        <dbReference type="ARBA" id="ARBA00023098"/>
    </source>
</evidence>
<dbReference type="SUPFAM" id="SSF53335">
    <property type="entry name" value="S-adenosyl-L-methionine-dependent methyltransferases"/>
    <property type="match status" value="1"/>
</dbReference>
<dbReference type="EMBL" id="JAHZSS010000016">
    <property type="protein sequence ID" value="MBW8191923.1"/>
    <property type="molecule type" value="Genomic_DNA"/>
</dbReference>
<proteinExistence type="inferred from homology"/>
<keyword evidence="5" id="KW-0443">Lipid metabolism</keyword>
<dbReference type="CDD" id="cd02440">
    <property type="entry name" value="AdoMet_MTases"/>
    <property type="match status" value="1"/>
</dbReference>
<comment type="caution">
    <text evidence="6">The sequence shown here is derived from an EMBL/GenBank/DDBJ whole genome shotgun (WGS) entry which is preliminary data.</text>
</comment>
<accession>A0ABS7EHU6</accession>
<protein>
    <submittedName>
        <fullName evidence="6">Cyclopropane-fatty-acyl-phospholipid synthase family protein</fullName>
    </submittedName>
</protein>
<reference evidence="6" key="1">
    <citation type="submission" date="2021-07" db="EMBL/GenBank/DDBJ databases">
        <title>Neiella marina sp. nov., isolated from the intestinal content of sea cucumber Apostichopus japonicus.</title>
        <authorList>
            <person name="Bai X."/>
        </authorList>
    </citation>
    <scope>NUCLEOTIDE SEQUENCE</scope>
    <source>
        <strain evidence="6">126</strain>
    </source>
</reference>
<dbReference type="PANTHER" id="PTHR43667">
    <property type="entry name" value="CYCLOPROPANE-FATTY-ACYL-PHOSPHOLIPID SYNTHASE"/>
    <property type="match status" value="1"/>
</dbReference>
<evidence type="ECO:0000256" key="4">
    <source>
        <dbReference type="ARBA" id="ARBA00022691"/>
    </source>
</evidence>
<organism evidence="6 7">
    <name type="scientific">Neiella holothuriorum</name>
    <dbReference type="NCBI Taxonomy" id="2870530"/>
    <lineage>
        <taxon>Bacteria</taxon>
        <taxon>Pseudomonadati</taxon>
        <taxon>Pseudomonadota</taxon>
        <taxon>Gammaproteobacteria</taxon>
        <taxon>Alteromonadales</taxon>
        <taxon>Echinimonadaceae</taxon>
        <taxon>Neiella</taxon>
    </lineage>
</organism>
<evidence type="ECO:0000256" key="3">
    <source>
        <dbReference type="ARBA" id="ARBA00022679"/>
    </source>
</evidence>
<dbReference type="Gene3D" id="3.40.50.150">
    <property type="entry name" value="Vaccinia Virus protein VP39"/>
    <property type="match status" value="1"/>
</dbReference>
<sequence length="423" mass="47842">MANDSTLADATKSLNSDGSVIQNQHDEIAPSLLTRLLLKPLQQLRHGRLLLRDCHGWQCEFGDPSSALSAEIHVRDERFYKAVMRGGSIGGAEAYMDGWWDSPDLTAVVRVLAANMAALDAIESQASPLKRLFLKLLHKFNSNSVTGSQRNIAHHYDLSNAFYQLFLDDTMMYSSGVYPHQGASLQQASEHKLKLLCDDLQLTADDHLLEIGTGWGGLALFAAQHYGCQVTTTTISDAQYQFAKQRVEQSDVSDQITVLKQDYRQLEGQYSKIISIEMIEAVGYEHLSTFFKRCTSLLADSGKMVLQAITIADQREPSYRKNVDFIQRYIFPGGYLPSVAVLSDQAAKYSDMVIRQVRDIGIDYAQTLADWRENFEAKLDQVEQLGFDERFIRMWRFYLCYCEGGFRERSISTVQLTLDKPLR</sequence>
<comment type="similarity">
    <text evidence="1">Belongs to the CFA/CMAS family.</text>
</comment>
<dbReference type="Proteomes" id="UP001166251">
    <property type="component" value="Unassembled WGS sequence"/>
</dbReference>
<keyword evidence="7" id="KW-1185">Reference proteome</keyword>
<dbReference type="Pfam" id="PF02353">
    <property type="entry name" value="CMAS"/>
    <property type="match status" value="1"/>
</dbReference>
<keyword evidence="3" id="KW-0808">Transferase</keyword>
<gene>
    <name evidence="6" type="ORF">K0504_12825</name>
</gene>
<dbReference type="InterPro" id="IPR029063">
    <property type="entry name" value="SAM-dependent_MTases_sf"/>
</dbReference>
<dbReference type="InterPro" id="IPR050723">
    <property type="entry name" value="CFA/CMAS"/>
</dbReference>
<dbReference type="RefSeq" id="WP_220104597.1">
    <property type="nucleotide sequence ID" value="NZ_JAHZSS010000016.1"/>
</dbReference>
<evidence type="ECO:0000313" key="7">
    <source>
        <dbReference type="Proteomes" id="UP001166251"/>
    </source>
</evidence>
<evidence type="ECO:0000256" key="1">
    <source>
        <dbReference type="ARBA" id="ARBA00010815"/>
    </source>
</evidence>
<keyword evidence="2" id="KW-0489">Methyltransferase</keyword>
<keyword evidence="4" id="KW-0949">S-adenosyl-L-methionine</keyword>
<evidence type="ECO:0000313" key="6">
    <source>
        <dbReference type="EMBL" id="MBW8191923.1"/>
    </source>
</evidence>
<dbReference type="PIRSF" id="PIRSF003085">
    <property type="entry name" value="CMAS"/>
    <property type="match status" value="1"/>
</dbReference>